<gene>
    <name evidence="11" type="ORF">SAMN02745131_00185</name>
</gene>
<reference evidence="11 12" key="1">
    <citation type="submission" date="2016-11" db="EMBL/GenBank/DDBJ databases">
        <authorList>
            <person name="Jaros S."/>
            <person name="Januszkiewicz K."/>
            <person name="Wedrychowicz H."/>
        </authorList>
    </citation>
    <scope>NUCLEOTIDE SEQUENCE [LARGE SCALE GENOMIC DNA]</scope>
    <source>
        <strain evidence="11 12">DSM 18119</strain>
    </source>
</reference>
<keyword evidence="2" id="KW-0813">Transport</keyword>
<dbReference type="OrthoDB" id="9804995at2"/>
<evidence type="ECO:0000313" key="12">
    <source>
        <dbReference type="Proteomes" id="UP000184048"/>
    </source>
</evidence>
<evidence type="ECO:0000256" key="7">
    <source>
        <dbReference type="ARBA" id="ARBA00023237"/>
    </source>
</evidence>
<evidence type="ECO:0000256" key="3">
    <source>
        <dbReference type="ARBA" id="ARBA00022452"/>
    </source>
</evidence>
<protein>
    <submittedName>
        <fullName evidence="11">Outer membrane receptor for ferrienterochelin and colicins</fullName>
    </submittedName>
</protein>
<dbReference type="InterPro" id="IPR036942">
    <property type="entry name" value="Beta-barrel_TonB_sf"/>
</dbReference>
<dbReference type="Pfam" id="PF00593">
    <property type="entry name" value="TonB_dep_Rec_b-barrel"/>
    <property type="match status" value="1"/>
</dbReference>
<evidence type="ECO:0000259" key="9">
    <source>
        <dbReference type="Pfam" id="PF00593"/>
    </source>
</evidence>
<comment type="similarity">
    <text evidence="8">Belongs to the TonB-dependent receptor family.</text>
</comment>
<dbReference type="PANTHER" id="PTHR30069:SF57">
    <property type="entry name" value="TONB-DEPENDENT RECEPTOR"/>
    <property type="match status" value="1"/>
</dbReference>
<evidence type="ECO:0000256" key="8">
    <source>
        <dbReference type="RuleBase" id="RU003357"/>
    </source>
</evidence>
<dbReference type="EMBL" id="FQUU01000001">
    <property type="protein sequence ID" value="SHE34052.1"/>
    <property type="molecule type" value="Genomic_DNA"/>
</dbReference>
<dbReference type="GO" id="GO:0009279">
    <property type="term" value="C:cell outer membrane"/>
    <property type="evidence" value="ECO:0007669"/>
    <property type="project" value="UniProtKB-SubCell"/>
</dbReference>
<dbReference type="InterPro" id="IPR039426">
    <property type="entry name" value="TonB-dep_rcpt-like"/>
</dbReference>
<evidence type="ECO:0000256" key="6">
    <source>
        <dbReference type="ARBA" id="ARBA00023136"/>
    </source>
</evidence>
<organism evidence="11 12">
    <name type="scientific">Flavisolibacter ginsengisoli DSM 18119</name>
    <dbReference type="NCBI Taxonomy" id="1121884"/>
    <lineage>
        <taxon>Bacteria</taxon>
        <taxon>Pseudomonadati</taxon>
        <taxon>Bacteroidota</taxon>
        <taxon>Chitinophagia</taxon>
        <taxon>Chitinophagales</taxon>
        <taxon>Chitinophagaceae</taxon>
        <taxon>Flavisolibacter</taxon>
    </lineage>
</organism>
<keyword evidence="12" id="KW-1185">Reference proteome</keyword>
<dbReference type="PANTHER" id="PTHR30069">
    <property type="entry name" value="TONB-DEPENDENT OUTER MEMBRANE RECEPTOR"/>
    <property type="match status" value="1"/>
</dbReference>
<evidence type="ECO:0000259" key="10">
    <source>
        <dbReference type="Pfam" id="PF07715"/>
    </source>
</evidence>
<name>A0A1M4SPF1_9BACT</name>
<dbReference type="SUPFAM" id="SSF49464">
    <property type="entry name" value="Carboxypeptidase regulatory domain-like"/>
    <property type="match status" value="1"/>
</dbReference>
<evidence type="ECO:0000256" key="2">
    <source>
        <dbReference type="ARBA" id="ARBA00022448"/>
    </source>
</evidence>
<comment type="subcellular location">
    <subcellularLocation>
        <location evidence="1">Cell outer membrane</location>
        <topology evidence="1">Multi-pass membrane protein</topology>
    </subcellularLocation>
</comment>
<dbReference type="Pfam" id="PF07715">
    <property type="entry name" value="Plug"/>
    <property type="match status" value="1"/>
</dbReference>
<dbReference type="InterPro" id="IPR000531">
    <property type="entry name" value="Beta-barrel_TonB"/>
</dbReference>
<keyword evidence="7" id="KW-0998">Cell outer membrane</keyword>
<accession>A0A1M4SPF1</accession>
<keyword evidence="3" id="KW-1134">Transmembrane beta strand</keyword>
<dbReference type="InterPro" id="IPR012910">
    <property type="entry name" value="Plug_dom"/>
</dbReference>
<evidence type="ECO:0000256" key="5">
    <source>
        <dbReference type="ARBA" id="ARBA00023077"/>
    </source>
</evidence>
<dbReference type="Gene3D" id="2.60.40.1120">
    <property type="entry name" value="Carboxypeptidase-like, regulatory domain"/>
    <property type="match status" value="1"/>
</dbReference>
<dbReference type="SUPFAM" id="SSF56935">
    <property type="entry name" value="Porins"/>
    <property type="match status" value="1"/>
</dbReference>
<dbReference type="Gene3D" id="2.40.170.20">
    <property type="entry name" value="TonB-dependent receptor, beta-barrel domain"/>
    <property type="match status" value="1"/>
</dbReference>
<keyword evidence="11" id="KW-0675">Receptor</keyword>
<dbReference type="GO" id="GO:0015344">
    <property type="term" value="F:siderophore uptake transmembrane transporter activity"/>
    <property type="evidence" value="ECO:0007669"/>
    <property type="project" value="TreeGrafter"/>
</dbReference>
<dbReference type="InterPro" id="IPR037066">
    <property type="entry name" value="Plug_dom_sf"/>
</dbReference>
<proteinExistence type="inferred from homology"/>
<dbReference type="Proteomes" id="UP000184048">
    <property type="component" value="Unassembled WGS sequence"/>
</dbReference>
<keyword evidence="4" id="KW-0812">Transmembrane</keyword>
<dbReference type="Pfam" id="PF13715">
    <property type="entry name" value="CarbopepD_reg_2"/>
    <property type="match status" value="1"/>
</dbReference>
<dbReference type="Gene3D" id="2.170.130.10">
    <property type="entry name" value="TonB-dependent receptor, plug domain"/>
    <property type="match status" value="1"/>
</dbReference>
<sequence length="822" mass="91649">MLYPTGKTLPVLLTCIFLFVFTIINAQVTGRLSGKVVDRATQKPLAGISVLLQDSTKGTTTDSLGGFLLNNLDIKTYNLVFTGVGYKPQTYYNLVVTTGNEINLSVEMEPDVTSLSEVVVRSGRRTAAAATLESPLSVQRLTTEEIRSNPGGNFDISKVIQTLPGVGGGIGGGGFRNDIIIRGGAPNENVFYLDGIEIPVINHFQTQGSSGGPQGILNVSFIEDVKLSSSAFEARYDNALSSVFQFRQRSGNPNRVQGNVRLSATDLSATLEGPLSSNKKTTFLASARRSYLQLLFTLIDLPIRPNYWDFQTKITHQLNSKTTVSFVGLGAIDQFSFARIKDATPEKLYVLNSNPFINQWNYTAGISLRRLIKDGFLNLALSRNTFDNDIQQYQDNETRVAAEQTLSYLSRETENKFRIDVNKYRNGWKWAYGASAQLADYSNHTFSVIRRELKDANDSVIQQGESLNFISPMESFWRLGAFAQVSRRYFDGRLGISAGVRSDINTFTTGGSNPFKTLSPRVAFSYTLAERWTANISIGRYYKIPPYTILGFADNNGVLVNKNSSYLRSEHYVAGVEFVPSNDLRFTAEGFYKNYDNVPVSVRNGISLSNLGSDFNVLGNEAVTTNGKGRAYGIELFAQQKLTDRFFGILSYTFYRSEYSGRNQLYIPSSWDNRHLLSATMGYKLPRNWEVGLKFRYQGGAPYTPFDEAASKLNYLSRGQGILDYARLNTLRLGSFNSSDIRIDKKWNFRRTTIDLFLDVTNWYLAKNPEPDSYTFKRNAENTGFVTTDGQPIKPDGSNAIPLRLDNSDASVTPSIGFIIEF</sequence>
<evidence type="ECO:0000256" key="1">
    <source>
        <dbReference type="ARBA" id="ARBA00004571"/>
    </source>
</evidence>
<evidence type="ECO:0000313" key="11">
    <source>
        <dbReference type="EMBL" id="SHE34052.1"/>
    </source>
</evidence>
<evidence type="ECO:0000256" key="4">
    <source>
        <dbReference type="ARBA" id="ARBA00022692"/>
    </source>
</evidence>
<dbReference type="RefSeq" id="WP_072833352.1">
    <property type="nucleotide sequence ID" value="NZ_FQUU01000001.1"/>
</dbReference>
<keyword evidence="5 8" id="KW-0798">TonB box</keyword>
<dbReference type="GO" id="GO:0044718">
    <property type="term" value="P:siderophore transmembrane transport"/>
    <property type="evidence" value="ECO:0007669"/>
    <property type="project" value="TreeGrafter"/>
</dbReference>
<dbReference type="InterPro" id="IPR008969">
    <property type="entry name" value="CarboxyPept-like_regulatory"/>
</dbReference>
<dbReference type="AlphaFoldDB" id="A0A1M4SPF1"/>
<feature type="domain" description="TonB-dependent receptor plug" evidence="10">
    <location>
        <begin position="132"/>
        <end position="237"/>
    </location>
</feature>
<feature type="domain" description="TonB-dependent receptor-like beta-barrel" evidence="9">
    <location>
        <begin position="349"/>
        <end position="762"/>
    </location>
</feature>
<keyword evidence="6 8" id="KW-0472">Membrane</keyword>
<dbReference type="STRING" id="1121884.SAMN02745131_00185"/>